<dbReference type="AlphaFoldDB" id="A0A0F4HI01"/>
<dbReference type="SUPFAM" id="SSF53335">
    <property type="entry name" value="S-adenosyl-L-methionine-dependent methyltransferases"/>
    <property type="match status" value="1"/>
</dbReference>
<reference evidence="5 8" key="3">
    <citation type="submission" date="2020-04" db="EMBL/GenBank/DDBJ databases">
        <title>Novel strain L. Fermentum HFD1 producer antibacterial peptides.</title>
        <authorList>
            <person name="Ozhegov G.D."/>
            <person name="Pavlova A.S."/>
            <person name="Zhuravleva D.E."/>
            <person name="Gogoleva N.V."/>
            <person name="Shagimardanova E.I."/>
            <person name="Markelova M.I."/>
            <person name="Yarullina D.R."/>
            <person name="Kayumov A.R."/>
        </authorList>
    </citation>
    <scope>NUCLEOTIDE SEQUENCE [LARGE SCALE GENOMIC DNA]</scope>
    <source>
        <strain evidence="5 8">HFD1</strain>
    </source>
</reference>
<dbReference type="Proteomes" id="UP000094714">
    <property type="component" value="Chromosome"/>
</dbReference>
<evidence type="ECO:0000313" key="3">
    <source>
        <dbReference type="EMBL" id="AOR73790.1"/>
    </source>
</evidence>
<evidence type="ECO:0000313" key="5">
    <source>
        <dbReference type="EMBL" id="QIX59035.1"/>
    </source>
</evidence>
<evidence type="ECO:0000313" key="8">
    <source>
        <dbReference type="Proteomes" id="UP000503169"/>
    </source>
</evidence>
<dbReference type="RefSeq" id="WP_003683723.1">
    <property type="nucleotide sequence ID" value="NZ_AP024320.1"/>
</dbReference>
<sequence length="250" mass="28035">MIYQTFAQLYDELFDDQLYADWQSFVMREVQAPGTLLDLAGGAGRLAVRLAKQGFSVTDADLSVEMLSLADQHAQSAQVDLALVEADMLDLTGLGQFQTITCFADSLCYLNDLAQVNAALTQAGQHLAPGGKFLFDVITPYQTDQVYPGYSFNYQDEDHTRAFMWQSFADEEVAHGVIHDLTFFIQQGDGSYRRLSETHFERTYPLADYLTALKVAGFDQVQVSADFGRHEVKDDTTRWFFVCQKGGTIK</sequence>
<evidence type="ECO:0000256" key="1">
    <source>
        <dbReference type="ARBA" id="ARBA00022679"/>
    </source>
</evidence>
<dbReference type="InterPro" id="IPR041698">
    <property type="entry name" value="Methyltransf_25"/>
</dbReference>
<proteinExistence type="predicted"/>
<evidence type="ECO:0000259" key="2">
    <source>
        <dbReference type="Pfam" id="PF13649"/>
    </source>
</evidence>
<dbReference type="PATRIC" id="fig|1613.112.peg.333"/>
<dbReference type="PANTHER" id="PTHR43861">
    <property type="entry name" value="TRANS-ACONITATE 2-METHYLTRANSFERASE-RELATED"/>
    <property type="match status" value="1"/>
</dbReference>
<dbReference type="EMBL" id="CP019030">
    <property type="protein sequence ID" value="APU46460.1"/>
    <property type="molecule type" value="Genomic_DNA"/>
</dbReference>
<dbReference type="Gene3D" id="3.40.50.150">
    <property type="entry name" value="Vaccinia Virus protein VP39"/>
    <property type="match status" value="1"/>
</dbReference>
<accession>A0A0F4HI01</accession>
<dbReference type="InterPro" id="IPR029063">
    <property type="entry name" value="SAM-dependent_MTases_sf"/>
</dbReference>
<evidence type="ECO:0000313" key="4">
    <source>
        <dbReference type="EMBL" id="APU46460.1"/>
    </source>
</evidence>
<gene>
    <name evidence="5" type="primary">cmoM</name>
    <name evidence="4" type="ORF">BUW47_08595</name>
    <name evidence="5" type="ORF">HCY95_01474</name>
    <name evidence="3" type="ORF">LACFE_CDS0314</name>
</gene>
<evidence type="ECO:0000313" key="7">
    <source>
        <dbReference type="Proteomes" id="UP000185427"/>
    </source>
</evidence>
<dbReference type="Pfam" id="PF13649">
    <property type="entry name" value="Methyltransf_25"/>
    <property type="match status" value="1"/>
</dbReference>
<dbReference type="Proteomes" id="UP000185427">
    <property type="component" value="Chromosome"/>
</dbReference>
<dbReference type="Proteomes" id="UP000503169">
    <property type="component" value="Chromosome"/>
</dbReference>
<keyword evidence="4" id="KW-0489">Methyltransferase</keyword>
<dbReference type="CDD" id="cd02440">
    <property type="entry name" value="AdoMet_MTases"/>
    <property type="match status" value="1"/>
</dbReference>
<dbReference type="EMBL" id="CP017151">
    <property type="protein sequence ID" value="AOR73790.1"/>
    <property type="molecule type" value="Genomic_DNA"/>
</dbReference>
<protein>
    <submittedName>
        <fullName evidence="4">SAM-dependent methyltransferase</fullName>
    </submittedName>
    <submittedName>
        <fullName evidence="5">tRNA 5-carboxymethoxyuridine methyltransferase</fullName>
        <ecNumber evidence="5">2.1.1.-</ecNumber>
    </submittedName>
</protein>
<dbReference type="GO" id="GO:0008168">
    <property type="term" value="F:methyltransferase activity"/>
    <property type="evidence" value="ECO:0007669"/>
    <property type="project" value="UniProtKB-KW"/>
</dbReference>
<keyword evidence="1 4" id="KW-0808">Transferase</keyword>
<name>A0A0F4HI01_LIMFE</name>
<dbReference type="EC" id="2.1.1.-" evidence="5"/>
<evidence type="ECO:0000313" key="6">
    <source>
        <dbReference type="Proteomes" id="UP000094714"/>
    </source>
</evidence>
<reference evidence="4 7" key="2">
    <citation type="submission" date="2016-12" db="EMBL/GenBank/DDBJ databases">
        <title>Complete Genome Sequence of Lactobacillus fermentum Strain SNUV175, a Probiotic for Treatment of Bacterial Vaginosis.</title>
        <authorList>
            <person name="Lee S."/>
            <person name="You H.J."/>
            <person name="Kwon B."/>
            <person name="Ko G."/>
        </authorList>
    </citation>
    <scope>NUCLEOTIDE SEQUENCE [LARGE SCALE GENOMIC DNA]</scope>
    <source>
        <strain evidence="4 7">SNUV175</strain>
    </source>
</reference>
<dbReference type="OrthoDB" id="9811589at2"/>
<organism evidence="4 7">
    <name type="scientific">Limosilactobacillus fermentum</name>
    <name type="common">Lactobacillus fermentum</name>
    <dbReference type="NCBI Taxonomy" id="1613"/>
    <lineage>
        <taxon>Bacteria</taxon>
        <taxon>Bacillati</taxon>
        <taxon>Bacillota</taxon>
        <taxon>Bacilli</taxon>
        <taxon>Lactobacillales</taxon>
        <taxon>Lactobacillaceae</taxon>
        <taxon>Limosilactobacillus</taxon>
    </lineage>
</organism>
<dbReference type="Gene3D" id="2.20.25.110">
    <property type="entry name" value="S-adenosyl-L-methionine-dependent methyltransferases"/>
    <property type="match status" value="1"/>
</dbReference>
<dbReference type="EMBL" id="CP050919">
    <property type="protein sequence ID" value="QIX59035.1"/>
    <property type="molecule type" value="Genomic_DNA"/>
</dbReference>
<dbReference type="GO" id="GO:0032259">
    <property type="term" value="P:methylation"/>
    <property type="evidence" value="ECO:0007669"/>
    <property type="project" value="UniProtKB-KW"/>
</dbReference>
<feature type="domain" description="Methyltransferase" evidence="2">
    <location>
        <begin position="37"/>
        <end position="131"/>
    </location>
</feature>
<reference evidence="3 6" key="1">
    <citation type="submission" date="2016-09" db="EMBL/GenBank/DDBJ databases">
        <title>Genome Sequence of the Lactobacillus fermentum strain NCC2970 (CNCM I-5068).</title>
        <authorList>
            <person name="Barretto C."/>
            <person name="Ngom-Bru C."/>
            <person name="Genevaz A."/>
            <person name="Fournier C."/>
            <person name="Moine D."/>
            <person name="Kassam M."/>
            <person name="Iltis A."/>
            <person name="Sagory-Zalkind P."/>
            <person name="Faucherand G."/>
            <person name="Descombes P."/>
            <person name="Duboux S."/>
        </authorList>
    </citation>
    <scope>NUCLEOTIDE SEQUENCE [LARGE SCALE GENOMIC DNA]</scope>
    <source>
        <strain evidence="3 6">NCC2970</strain>
    </source>
</reference>